<organism evidence="1 2">
    <name type="scientific">Trichinella nativa</name>
    <dbReference type="NCBI Taxonomy" id="6335"/>
    <lineage>
        <taxon>Eukaryota</taxon>
        <taxon>Metazoa</taxon>
        <taxon>Ecdysozoa</taxon>
        <taxon>Nematoda</taxon>
        <taxon>Enoplea</taxon>
        <taxon>Dorylaimia</taxon>
        <taxon>Trichinellida</taxon>
        <taxon>Trichinellidae</taxon>
        <taxon>Trichinella</taxon>
    </lineage>
</organism>
<dbReference type="AlphaFoldDB" id="A0A1Y3ETU4"/>
<accession>A0A1Y3ETU4</accession>
<evidence type="ECO:0000313" key="2">
    <source>
        <dbReference type="Proteomes" id="UP000243006"/>
    </source>
</evidence>
<dbReference type="EMBL" id="LVZM01005030">
    <property type="protein sequence ID" value="OUC47197.1"/>
    <property type="molecule type" value="Genomic_DNA"/>
</dbReference>
<reference evidence="1 2" key="1">
    <citation type="submission" date="2015-04" db="EMBL/GenBank/DDBJ databases">
        <title>Draft genome of the roundworm Trichinella nativa.</title>
        <authorList>
            <person name="Mitreva M."/>
        </authorList>
    </citation>
    <scope>NUCLEOTIDE SEQUENCE [LARGE SCALE GENOMIC DNA]</scope>
    <source>
        <strain evidence="1 2">ISS45</strain>
    </source>
</reference>
<proteinExistence type="predicted"/>
<name>A0A1Y3ETU4_9BILA</name>
<evidence type="ECO:0000313" key="1">
    <source>
        <dbReference type="EMBL" id="OUC47197.1"/>
    </source>
</evidence>
<sequence>MNVYYTVVFEENVVMRKEFSKLVRQTFLCSMIHKICINLAQYAICHDIVHEYLERDPLGSHKVEEDCSTNLTPQKSNYLLFSTNTEWLAPL</sequence>
<comment type="caution">
    <text evidence="1">The sequence shown here is derived from an EMBL/GenBank/DDBJ whole genome shotgun (WGS) entry which is preliminary data.</text>
</comment>
<dbReference type="Proteomes" id="UP000243006">
    <property type="component" value="Unassembled WGS sequence"/>
</dbReference>
<gene>
    <name evidence="1" type="ORF">D917_07117</name>
</gene>
<protein>
    <submittedName>
        <fullName evidence="1">Uncharacterized protein</fullName>
    </submittedName>
</protein>